<evidence type="ECO:0000256" key="2">
    <source>
        <dbReference type="ARBA" id="ARBA00009062"/>
    </source>
</evidence>
<comment type="function">
    <text evidence="9">Essential component of the mitotic checkpoint, which prevents cells from prematurely exiting mitosis. Required for the assembly of the dynein-dynactin and MAD1-MAD2 complexes onto kinetochores. Its function related to the spindle assembly machinery is proposed to depend on its association in the mitotic RZZ complex.</text>
</comment>
<reference evidence="10 11" key="1">
    <citation type="journal article" date="2023" name="BMC Biol.">
        <title>The compact genome of the sponge Oopsacas minuta (Hexactinellida) is lacking key metazoan core genes.</title>
        <authorList>
            <person name="Santini S."/>
            <person name="Schenkelaars Q."/>
            <person name="Jourda C."/>
            <person name="Duchesne M."/>
            <person name="Belahbib H."/>
            <person name="Rocher C."/>
            <person name="Selva M."/>
            <person name="Riesgo A."/>
            <person name="Vervoort M."/>
            <person name="Leys S.P."/>
            <person name="Kodjabachian L."/>
            <person name="Le Bivic A."/>
            <person name="Borchiellini C."/>
            <person name="Claverie J.M."/>
            <person name="Renard E."/>
        </authorList>
    </citation>
    <scope>NUCLEOTIDE SEQUENCE [LARGE SCALE GENOMIC DNA]</scope>
    <source>
        <strain evidence="10">SPO-2</strain>
    </source>
</reference>
<evidence type="ECO:0000256" key="7">
    <source>
        <dbReference type="ARBA" id="ARBA00023306"/>
    </source>
</evidence>
<evidence type="ECO:0000256" key="6">
    <source>
        <dbReference type="ARBA" id="ARBA00022838"/>
    </source>
</evidence>
<comment type="caution">
    <text evidence="10">The sequence shown here is derived from an EMBL/GenBank/DDBJ whole genome shotgun (WGS) entry which is preliminary data.</text>
</comment>
<dbReference type="Proteomes" id="UP001165289">
    <property type="component" value="Unassembled WGS sequence"/>
</dbReference>
<dbReference type="GO" id="GO:1990423">
    <property type="term" value="C:RZZ complex"/>
    <property type="evidence" value="ECO:0007669"/>
    <property type="project" value="UniProtKB-UniRule"/>
</dbReference>
<organism evidence="10 11">
    <name type="scientific">Oopsacas minuta</name>
    <dbReference type="NCBI Taxonomy" id="111878"/>
    <lineage>
        <taxon>Eukaryota</taxon>
        <taxon>Metazoa</taxon>
        <taxon>Porifera</taxon>
        <taxon>Hexactinellida</taxon>
        <taxon>Hexasterophora</taxon>
        <taxon>Lyssacinosida</taxon>
        <taxon>Leucopsacidae</taxon>
        <taxon>Oopsacas</taxon>
    </lineage>
</organism>
<keyword evidence="7 9" id="KW-0131">Cell cycle</keyword>
<evidence type="ECO:0000256" key="1">
    <source>
        <dbReference type="ARBA" id="ARBA00004629"/>
    </source>
</evidence>
<protein>
    <recommendedName>
        <fullName evidence="9">Protein zwilch</fullName>
    </recommendedName>
</protein>
<evidence type="ECO:0000313" key="11">
    <source>
        <dbReference type="Proteomes" id="UP001165289"/>
    </source>
</evidence>
<evidence type="ECO:0000256" key="5">
    <source>
        <dbReference type="ARBA" id="ARBA00022776"/>
    </source>
</evidence>
<evidence type="ECO:0000256" key="9">
    <source>
        <dbReference type="RuleBase" id="RU369076"/>
    </source>
</evidence>
<dbReference type="AlphaFoldDB" id="A0AAV7K197"/>
<dbReference type="GO" id="GO:0034501">
    <property type="term" value="P:protein localization to kinetochore"/>
    <property type="evidence" value="ECO:0007669"/>
    <property type="project" value="UniProtKB-UniRule"/>
</dbReference>
<dbReference type="EMBL" id="JAKMXF010000210">
    <property type="protein sequence ID" value="KAI6654997.1"/>
    <property type="molecule type" value="Genomic_DNA"/>
</dbReference>
<dbReference type="GO" id="GO:0007094">
    <property type="term" value="P:mitotic spindle assembly checkpoint signaling"/>
    <property type="evidence" value="ECO:0007669"/>
    <property type="project" value="UniProtKB-UniRule"/>
</dbReference>
<keyword evidence="6 9" id="KW-0995">Kinetochore</keyword>
<dbReference type="InterPro" id="IPR018630">
    <property type="entry name" value="Zwilch"/>
</dbReference>
<dbReference type="Gene3D" id="1.10.287.1880">
    <property type="match status" value="1"/>
</dbReference>
<gene>
    <name evidence="10" type="ORF">LOD99_2286</name>
</gene>
<dbReference type="Pfam" id="PF09817">
    <property type="entry name" value="Zwilch"/>
    <property type="match status" value="1"/>
</dbReference>
<evidence type="ECO:0000256" key="8">
    <source>
        <dbReference type="ARBA" id="ARBA00023328"/>
    </source>
</evidence>
<comment type="subunit">
    <text evidence="9">Component of the RZZ complex.</text>
</comment>
<dbReference type="PANTHER" id="PTHR15995">
    <property type="entry name" value="PROTEIN ZWILCH HOMOLOG"/>
    <property type="match status" value="1"/>
</dbReference>
<keyword evidence="3 9" id="KW-0158">Chromosome</keyword>
<comment type="subcellular location">
    <subcellularLocation>
        <location evidence="1 9">Chromosome</location>
        <location evidence="1 9">Centromere</location>
        <location evidence="1 9">Kinetochore</location>
    </subcellularLocation>
</comment>
<comment type="similarity">
    <text evidence="2 9">Belongs to the ZWILCH family.</text>
</comment>
<keyword evidence="11" id="KW-1185">Reference proteome</keyword>
<keyword evidence="4 9" id="KW-0132">Cell division</keyword>
<accession>A0AAV7K197</accession>
<evidence type="ECO:0000256" key="4">
    <source>
        <dbReference type="ARBA" id="ARBA00022618"/>
    </source>
</evidence>
<proteinExistence type="inferred from homology"/>
<evidence type="ECO:0000313" key="10">
    <source>
        <dbReference type="EMBL" id="KAI6654997.1"/>
    </source>
</evidence>
<evidence type="ECO:0000256" key="3">
    <source>
        <dbReference type="ARBA" id="ARBA00022454"/>
    </source>
</evidence>
<dbReference type="Gene3D" id="1.20.58.730">
    <property type="match status" value="1"/>
</dbReference>
<name>A0AAV7K197_9METZ</name>
<dbReference type="GO" id="GO:0051301">
    <property type="term" value="P:cell division"/>
    <property type="evidence" value="ECO:0007669"/>
    <property type="project" value="UniProtKB-UniRule"/>
</dbReference>
<sequence>MWTLQDLYETIQQSKSNNSPLQHGELLLQTNESLTYLGNEEEIPLIMGPDIEGVTLFSSKNDLGKMSSPLEGFNIPDSRLGGSFSQEATISSTQSPNIPNLLPKSQSHLIRKKVLFIGDHLPAKLTSCSYQNYNVIPTQSLFPISFSTAQSLLNNYVIVTKSISLSPLLVHCSPPNVGESFSMVGSHCTPHPDMKLDIYRTFGLVYKGIRSKTNLLKELDIANFISKECLIPIETNCKFKVTSKYDTVYFSNNYRVYITAQWNNPKSLLSAPPLDFLPSINFEITLNNKHSLQTLQSRELSFLKNLIFSDKSVSNNSEEICNFSVSDGISKCLEDINSASPDATFIQQNSNDTRPLLDCTEIIWTFVREYCTHEFSALANLLTSLIEGVVSCEITPYIQPENNSYLATLIRECSQSKDVTLLTQNISDTGKLTDIVIEIGILKLFGDYLVKLSSKSILSIDSMTQKLYQFDGTKKLKFLTLLHTLCEIGIISESHLKLSRNETRTFLSTLYDHFVNKFDDFDISATSRLTYHLKQRSSSIQTLKDICSRVPCSLWHLEANQEKEKFSVSFVNRELFQTTSPISEDLLNPYYFYMQRITSCVNRRSAT</sequence>
<keyword evidence="8 9" id="KW-0137">Centromere</keyword>
<keyword evidence="5 9" id="KW-0498">Mitosis</keyword>
<dbReference type="PANTHER" id="PTHR15995:SF1">
    <property type="entry name" value="PROTEIN ZWILCH HOMOLOG"/>
    <property type="match status" value="1"/>
</dbReference>